<dbReference type="RefSeq" id="WP_188457011.1">
    <property type="nucleotide sequence ID" value="NZ_BMFR01000035.1"/>
</dbReference>
<dbReference type="AlphaFoldDB" id="A0A917HUE9"/>
<dbReference type="InterPro" id="IPR052366">
    <property type="entry name" value="GTP_Pyrophosphokinase"/>
</dbReference>
<dbReference type="InterPro" id="IPR043519">
    <property type="entry name" value="NT_sf"/>
</dbReference>
<proteinExistence type="predicted"/>
<comment type="caution">
    <text evidence="3">The sequence shown here is derived from an EMBL/GenBank/DDBJ whole genome shotgun (WGS) entry which is preliminary data.</text>
</comment>
<organism evidence="3 4">
    <name type="scientific">Virgibacillus oceani</name>
    <dbReference type="NCBI Taxonomy" id="1479511"/>
    <lineage>
        <taxon>Bacteria</taxon>
        <taxon>Bacillati</taxon>
        <taxon>Bacillota</taxon>
        <taxon>Bacilli</taxon>
        <taxon>Bacillales</taxon>
        <taxon>Bacillaceae</taxon>
        <taxon>Virgibacillus</taxon>
    </lineage>
</organism>
<dbReference type="Proteomes" id="UP000622860">
    <property type="component" value="Unassembled WGS sequence"/>
</dbReference>
<dbReference type="Pfam" id="PF04607">
    <property type="entry name" value="RelA_SpoT"/>
    <property type="match status" value="1"/>
</dbReference>
<dbReference type="Gene3D" id="1.10.287.860">
    <property type="entry name" value="Nucleotidyltransferase"/>
    <property type="match status" value="1"/>
</dbReference>
<name>A0A917HUE9_9BACI</name>
<sequence>MEIKKSVLYEWKNLFKIYKFALDEVNTKLNILNEDFQFIHQHNPIEHLNSRIKTPESTMEKLARKGLEPTLENAKKYIHDIAGIRITCSFITDIYSIYELIRKQDDINILQIKDYIKQPKPNGYKSLHLIIDVPIFLTDRVEKVKVEIQIRTIAMDFWASLEHKIYYKFDKAIPASLRNELKEAADSANYLDERMEKIKTEVDLYARPQLVKG</sequence>
<evidence type="ECO:0000256" key="1">
    <source>
        <dbReference type="ARBA" id="ARBA00004976"/>
    </source>
</evidence>
<dbReference type="Gene3D" id="3.30.460.10">
    <property type="entry name" value="Beta Polymerase, domain 2"/>
    <property type="match status" value="1"/>
</dbReference>
<dbReference type="EMBL" id="BMFR01000035">
    <property type="protein sequence ID" value="GGG88879.1"/>
    <property type="molecule type" value="Genomic_DNA"/>
</dbReference>
<accession>A0A917HUE9</accession>
<comment type="pathway">
    <text evidence="1">Purine metabolism; ppGpp biosynthesis; ppGpp from GTP: step 1/2.</text>
</comment>
<protein>
    <submittedName>
        <fullName evidence="3">GTP pyrophosphokinase YwaC</fullName>
    </submittedName>
</protein>
<dbReference type="InterPro" id="IPR007685">
    <property type="entry name" value="RelA_SpoT"/>
</dbReference>
<dbReference type="CDD" id="cd05399">
    <property type="entry name" value="NT_Rel-Spo_like"/>
    <property type="match status" value="1"/>
</dbReference>
<reference evidence="3" key="2">
    <citation type="submission" date="2020-09" db="EMBL/GenBank/DDBJ databases">
        <authorList>
            <person name="Sun Q."/>
            <person name="Zhou Y."/>
        </authorList>
    </citation>
    <scope>NUCLEOTIDE SEQUENCE</scope>
    <source>
        <strain evidence="3">CGMCC 1.12754</strain>
    </source>
</reference>
<feature type="domain" description="RelA/SpoT" evidence="2">
    <location>
        <begin position="50"/>
        <end position="173"/>
    </location>
</feature>
<dbReference type="SUPFAM" id="SSF81301">
    <property type="entry name" value="Nucleotidyltransferase"/>
    <property type="match status" value="1"/>
</dbReference>
<gene>
    <name evidence="3" type="primary">ywaC</name>
    <name evidence="3" type="ORF">GCM10011398_38570</name>
</gene>
<dbReference type="PANTHER" id="PTHR47837:SF2">
    <property type="entry name" value="GTP PYROPHOSPHOKINASE YWAC"/>
    <property type="match status" value="1"/>
</dbReference>
<evidence type="ECO:0000313" key="4">
    <source>
        <dbReference type="Proteomes" id="UP000622860"/>
    </source>
</evidence>
<reference evidence="3" key="1">
    <citation type="journal article" date="2014" name="Int. J. Syst. Evol. Microbiol.">
        <title>Complete genome sequence of Corynebacterium casei LMG S-19264T (=DSM 44701T), isolated from a smear-ripened cheese.</title>
        <authorList>
            <consortium name="US DOE Joint Genome Institute (JGI-PGF)"/>
            <person name="Walter F."/>
            <person name="Albersmeier A."/>
            <person name="Kalinowski J."/>
            <person name="Ruckert C."/>
        </authorList>
    </citation>
    <scope>NUCLEOTIDE SEQUENCE</scope>
    <source>
        <strain evidence="3">CGMCC 1.12754</strain>
    </source>
</reference>
<keyword evidence="4" id="KW-1185">Reference proteome</keyword>
<evidence type="ECO:0000313" key="3">
    <source>
        <dbReference type="EMBL" id="GGG88879.1"/>
    </source>
</evidence>
<evidence type="ECO:0000259" key="2">
    <source>
        <dbReference type="SMART" id="SM00954"/>
    </source>
</evidence>
<dbReference type="PANTHER" id="PTHR47837">
    <property type="entry name" value="GTP PYROPHOSPHOKINASE YJBM"/>
    <property type="match status" value="1"/>
</dbReference>
<dbReference type="SMART" id="SM00954">
    <property type="entry name" value="RelA_SpoT"/>
    <property type="match status" value="1"/>
</dbReference>
<dbReference type="GO" id="GO:0015969">
    <property type="term" value="P:guanosine tetraphosphate metabolic process"/>
    <property type="evidence" value="ECO:0007669"/>
    <property type="project" value="InterPro"/>
</dbReference>